<reference evidence="1 2" key="1">
    <citation type="journal article" date="2021" name="BMC Biol.">
        <title>Horizontally acquired antibacterial genes associated with adaptive radiation of ladybird beetles.</title>
        <authorList>
            <person name="Li H.S."/>
            <person name="Tang X.F."/>
            <person name="Huang Y.H."/>
            <person name="Xu Z.Y."/>
            <person name="Chen M.L."/>
            <person name="Du X.Y."/>
            <person name="Qiu B.Y."/>
            <person name="Chen P.T."/>
            <person name="Zhang W."/>
            <person name="Slipinski A."/>
            <person name="Escalona H.E."/>
            <person name="Waterhouse R.M."/>
            <person name="Zwick A."/>
            <person name="Pang H."/>
        </authorList>
    </citation>
    <scope>NUCLEOTIDE SEQUENCE [LARGE SCALE GENOMIC DNA]</scope>
    <source>
        <strain evidence="1">SYSU2018</strain>
    </source>
</reference>
<dbReference type="EMBL" id="JABFTP020000185">
    <property type="protein sequence ID" value="KAL3288889.1"/>
    <property type="molecule type" value="Genomic_DNA"/>
</dbReference>
<keyword evidence="2" id="KW-1185">Reference proteome</keyword>
<protein>
    <submittedName>
        <fullName evidence="1">Uncharacterized protein</fullName>
    </submittedName>
</protein>
<evidence type="ECO:0000313" key="2">
    <source>
        <dbReference type="Proteomes" id="UP001516400"/>
    </source>
</evidence>
<dbReference type="AlphaFoldDB" id="A0ABD2PD27"/>
<organism evidence="1 2">
    <name type="scientific">Cryptolaemus montrouzieri</name>
    <dbReference type="NCBI Taxonomy" id="559131"/>
    <lineage>
        <taxon>Eukaryota</taxon>
        <taxon>Metazoa</taxon>
        <taxon>Ecdysozoa</taxon>
        <taxon>Arthropoda</taxon>
        <taxon>Hexapoda</taxon>
        <taxon>Insecta</taxon>
        <taxon>Pterygota</taxon>
        <taxon>Neoptera</taxon>
        <taxon>Endopterygota</taxon>
        <taxon>Coleoptera</taxon>
        <taxon>Polyphaga</taxon>
        <taxon>Cucujiformia</taxon>
        <taxon>Coccinelloidea</taxon>
        <taxon>Coccinellidae</taxon>
        <taxon>Scymninae</taxon>
        <taxon>Scymnini</taxon>
        <taxon>Cryptolaemus</taxon>
    </lineage>
</organism>
<dbReference type="Proteomes" id="UP001516400">
    <property type="component" value="Unassembled WGS sequence"/>
</dbReference>
<evidence type="ECO:0000313" key="1">
    <source>
        <dbReference type="EMBL" id="KAL3288889.1"/>
    </source>
</evidence>
<comment type="caution">
    <text evidence="1">The sequence shown here is derived from an EMBL/GenBank/DDBJ whole genome shotgun (WGS) entry which is preliminary data.</text>
</comment>
<proteinExistence type="predicted"/>
<sequence length="120" mass="13554">MGYSLKTGIPDCGSRQIWPIYFNKNSSEKLQLLPNGVLRHIYSHPIPNEEDDIGVEIIEGKDVLFHDFPQGQYCMDKSTGNMEFLTSIACSRIYSTEKLYVSPWAIHSILCNVVSYGHVG</sequence>
<name>A0ABD2PD27_9CUCU</name>
<gene>
    <name evidence="1" type="ORF">HHI36_003334</name>
</gene>
<accession>A0ABD2PD27</accession>